<protein>
    <submittedName>
        <fullName evidence="2">Uncharacterized protein</fullName>
    </submittedName>
</protein>
<reference evidence="2 3" key="1">
    <citation type="journal article" date="2015" name="Proc. Natl. Acad. Sci. U.S.A.">
        <title>The resurrection genome of Boea hygrometrica: A blueprint for survival of dehydration.</title>
        <authorList>
            <person name="Xiao L."/>
            <person name="Yang G."/>
            <person name="Zhang L."/>
            <person name="Yang X."/>
            <person name="Zhao S."/>
            <person name="Ji Z."/>
            <person name="Zhou Q."/>
            <person name="Hu M."/>
            <person name="Wang Y."/>
            <person name="Chen M."/>
            <person name="Xu Y."/>
            <person name="Jin H."/>
            <person name="Xiao X."/>
            <person name="Hu G."/>
            <person name="Bao F."/>
            <person name="Hu Y."/>
            <person name="Wan P."/>
            <person name="Li L."/>
            <person name="Deng X."/>
            <person name="Kuang T."/>
            <person name="Xiang C."/>
            <person name="Zhu J.K."/>
            <person name="Oliver M.J."/>
            <person name="He Y."/>
        </authorList>
    </citation>
    <scope>NUCLEOTIDE SEQUENCE [LARGE SCALE GENOMIC DNA]</scope>
    <source>
        <strain evidence="3">cv. XS01</strain>
    </source>
</reference>
<dbReference type="OrthoDB" id="1936908at2759"/>
<evidence type="ECO:0000313" key="2">
    <source>
        <dbReference type="EMBL" id="KZV34333.1"/>
    </source>
</evidence>
<proteinExistence type="predicted"/>
<name>A0A2Z7BIR1_9LAMI</name>
<dbReference type="EMBL" id="KV005091">
    <property type="protein sequence ID" value="KZV34333.1"/>
    <property type="molecule type" value="Genomic_DNA"/>
</dbReference>
<accession>A0A2Z7BIR1</accession>
<feature type="region of interest" description="Disordered" evidence="1">
    <location>
        <begin position="187"/>
        <end position="220"/>
    </location>
</feature>
<dbReference type="AlphaFoldDB" id="A0A2Z7BIR1"/>
<evidence type="ECO:0000313" key="3">
    <source>
        <dbReference type="Proteomes" id="UP000250235"/>
    </source>
</evidence>
<dbReference type="Proteomes" id="UP000250235">
    <property type="component" value="Unassembled WGS sequence"/>
</dbReference>
<keyword evidence="3" id="KW-1185">Reference proteome</keyword>
<evidence type="ECO:0000256" key="1">
    <source>
        <dbReference type="SAM" id="MobiDB-lite"/>
    </source>
</evidence>
<sequence length="419" mass="46384">MPPKRTRAQGTGETSHTQSLSLGSKNPSLTAEQIAQLIATTVEQILADRPESHPPLLLLLEAAASPVDFRRFRPLFWTIEAFTRVFGISSRVIVLSSRLRGRAVIPHSHLPAGIVATMRRVVNYHSSWARQQQVELFEASGNLGSTAGRGFNPAGGAPGGELDICCIYVCFVVVCFELMPPRRRGRSRGLFQESGGQNEDQYSAPSHTRESSGEEEAVAPPAPVERMDVVIARFQRMSPPIFNGDESSEDADSWLHNVILLFDRAQYDNDLRLRLVTLLFRKAAERWWRGASRTLEETGVELSWDVFCETFKLIATTVEQILADRPESHPPLGQQSRGDQETARGNCTPEGRKEHGPNSAASSEGTLLSRGTCAELPQDFKFPNVGEYDEMGDLEEHFSRFETPLSSISMQTASSAEFP</sequence>
<organism evidence="2 3">
    <name type="scientific">Dorcoceras hygrometricum</name>
    <dbReference type="NCBI Taxonomy" id="472368"/>
    <lineage>
        <taxon>Eukaryota</taxon>
        <taxon>Viridiplantae</taxon>
        <taxon>Streptophyta</taxon>
        <taxon>Embryophyta</taxon>
        <taxon>Tracheophyta</taxon>
        <taxon>Spermatophyta</taxon>
        <taxon>Magnoliopsida</taxon>
        <taxon>eudicotyledons</taxon>
        <taxon>Gunneridae</taxon>
        <taxon>Pentapetalae</taxon>
        <taxon>asterids</taxon>
        <taxon>lamiids</taxon>
        <taxon>Lamiales</taxon>
        <taxon>Gesneriaceae</taxon>
        <taxon>Didymocarpoideae</taxon>
        <taxon>Trichosporeae</taxon>
        <taxon>Loxocarpinae</taxon>
        <taxon>Dorcoceras</taxon>
    </lineage>
</organism>
<feature type="compositionally biased region" description="Polar residues" evidence="1">
    <location>
        <begin position="8"/>
        <end position="25"/>
    </location>
</feature>
<gene>
    <name evidence="2" type="ORF">F511_37583</name>
</gene>
<feature type="compositionally biased region" description="Polar residues" evidence="1">
    <location>
        <begin position="194"/>
        <end position="206"/>
    </location>
</feature>
<feature type="region of interest" description="Disordered" evidence="1">
    <location>
        <begin position="1"/>
        <end position="25"/>
    </location>
</feature>
<feature type="region of interest" description="Disordered" evidence="1">
    <location>
        <begin position="324"/>
        <end position="366"/>
    </location>
</feature>